<evidence type="ECO:0000313" key="2">
    <source>
        <dbReference type="EMBL" id="KAK2105566.1"/>
    </source>
</evidence>
<evidence type="ECO:0000313" key="3">
    <source>
        <dbReference type="Proteomes" id="UP001266305"/>
    </source>
</evidence>
<proteinExistence type="predicted"/>
<accession>A0ABQ9V882</accession>
<feature type="region of interest" description="Disordered" evidence="1">
    <location>
        <begin position="58"/>
        <end position="146"/>
    </location>
</feature>
<organism evidence="2 3">
    <name type="scientific">Saguinus oedipus</name>
    <name type="common">Cotton-top tamarin</name>
    <name type="synonym">Oedipomidas oedipus</name>
    <dbReference type="NCBI Taxonomy" id="9490"/>
    <lineage>
        <taxon>Eukaryota</taxon>
        <taxon>Metazoa</taxon>
        <taxon>Chordata</taxon>
        <taxon>Craniata</taxon>
        <taxon>Vertebrata</taxon>
        <taxon>Euteleostomi</taxon>
        <taxon>Mammalia</taxon>
        <taxon>Eutheria</taxon>
        <taxon>Euarchontoglires</taxon>
        <taxon>Primates</taxon>
        <taxon>Haplorrhini</taxon>
        <taxon>Platyrrhini</taxon>
        <taxon>Cebidae</taxon>
        <taxon>Callitrichinae</taxon>
        <taxon>Saguinus</taxon>
    </lineage>
</organism>
<dbReference type="EMBL" id="JASSZA010000007">
    <property type="protein sequence ID" value="KAK2105566.1"/>
    <property type="molecule type" value="Genomic_DNA"/>
</dbReference>
<evidence type="ECO:0000256" key="1">
    <source>
        <dbReference type="SAM" id="MobiDB-lite"/>
    </source>
</evidence>
<reference evidence="2 3" key="1">
    <citation type="submission" date="2023-05" db="EMBL/GenBank/DDBJ databases">
        <title>B98-5 Cell Line De Novo Hybrid Assembly: An Optical Mapping Approach.</title>
        <authorList>
            <person name="Kananen K."/>
            <person name="Auerbach J.A."/>
            <person name="Kautto E."/>
            <person name="Blachly J.S."/>
        </authorList>
    </citation>
    <scope>NUCLEOTIDE SEQUENCE [LARGE SCALE GENOMIC DNA]</scope>
    <source>
        <strain evidence="2">B95-8</strain>
        <tissue evidence="2">Cell line</tissue>
    </source>
</reference>
<sequence length="146" mass="15318">MAPAGPRPVPEAGGSGGRTAALRVPLPCLGLGWGIEARAGSCKTEGLVQPHLPLLLSHQNRGRLADKRTVTLPAARSPKKERTPSFSASDGDSDGSGPTCGRQPGLKREDGPHIHIMKRRYQDPGPAGRRKARRGPAGASGLQLLR</sequence>
<feature type="region of interest" description="Disordered" evidence="1">
    <location>
        <begin position="1"/>
        <end position="21"/>
    </location>
</feature>
<gene>
    <name evidence="2" type="ORF">P7K49_015080</name>
</gene>
<keyword evidence="3" id="KW-1185">Reference proteome</keyword>
<protein>
    <submittedName>
        <fullName evidence="2">Uncharacterized protein</fullName>
    </submittedName>
</protein>
<name>A0ABQ9V882_SAGOE</name>
<comment type="caution">
    <text evidence="2">The sequence shown here is derived from an EMBL/GenBank/DDBJ whole genome shotgun (WGS) entry which is preliminary data.</text>
</comment>
<dbReference type="Proteomes" id="UP001266305">
    <property type="component" value="Unassembled WGS sequence"/>
</dbReference>